<organism evidence="2 3">
    <name type="scientific">Nonomuraea solani</name>
    <dbReference type="NCBI Taxonomy" id="1144553"/>
    <lineage>
        <taxon>Bacteria</taxon>
        <taxon>Bacillati</taxon>
        <taxon>Actinomycetota</taxon>
        <taxon>Actinomycetes</taxon>
        <taxon>Streptosporangiales</taxon>
        <taxon>Streptosporangiaceae</taxon>
        <taxon>Nonomuraea</taxon>
    </lineage>
</organism>
<feature type="region of interest" description="Disordered" evidence="1">
    <location>
        <begin position="1"/>
        <end position="22"/>
    </location>
</feature>
<dbReference type="AlphaFoldDB" id="A0A1H6F2E6"/>
<evidence type="ECO:0000313" key="3">
    <source>
        <dbReference type="Proteomes" id="UP000236732"/>
    </source>
</evidence>
<protein>
    <submittedName>
        <fullName evidence="2">Uncharacterized protein</fullName>
    </submittedName>
</protein>
<gene>
    <name evidence="2" type="ORF">SAMN05444920_13328</name>
</gene>
<reference evidence="2 3" key="1">
    <citation type="submission" date="2016-10" db="EMBL/GenBank/DDBJ databases">
        <authorList>
            <person name="de Groot N.N."/>
        </authorList>
    </citation>
    <scope>NUCLEOTIDE SEQUENCE [LARGE SCALE GENOMIC DNA]</scope>
    <source>
        <strain evidence="2 3">CGMCC 4.7037</strain>
    </source>
</reference>
<name>A0A1H6F2E6_9ACTN</name>
<keyword evidence="3" id="KW-1185">Reference proteome</keyword>
<sequence length="65" mass="7228">MSAMPFTARRLRGPSAAMPLTRGRCPQGLDGLLHRGSTWNAVRRPVIVKMRSGLTLVTPRLMRNL</sequence>
<dbReference type="EMBL" id="FNVT01000033">
    <property type="protein sequence ID" value="SEH03124.1"/>
    <property type="molecule type" value="Genomic_DNA"/>
</dbReference>
<accession>A0A1H6F2E6</accession>
<dbReference type="Proteomes" id="UP000236732">
    <property type="component" value="Unassembled WGS sequence"/>
</dbReference>
<proteinExistence type="predicted"/>
<evidence type="ECO:0000313" key="2">
    <source>
        <dbReference type="EMBL" id="SEH03124.1"/>
    </source>
</evidence>
<evidence type="ECO:0000256" key="1">
    <source>
        <dbReference type="SAM" id="MobiDB-lite"/>
    </source>
</evidence>